<reference evidence="1 2" key="2">
    <citation type="journal article" date="2013" name="Int. J. Syst. Evol. Microbiol.">
        <title>Methylophaga nitratireducenticrescens sp. nov. and Methylophaga frappieri sp. nov., isolated from the biofilm of the methanol-fed denitrification system treating the seawater at the Montreal Biodome.</title>
        <authorList>
            <person name="Villeneuve C."/>
            <person name="Martineau C."/>
            <person name="Mauffrey F."/>
            <person name="Villemur R."/>
        </authorList>
    </citation>
    <scope>NUCLEOTIDE SEQUENCE [LARGE SCALE GENOMIC DNA]</scope>
    <source>
        <strain evidence="1 2">JAM1</strain>
    </source>
</reference>
<dbReference type="InterPro" id="IPR011067">
    <property type="entry name" value="Plasmid_toxin/cell-grow_inhib"/>
</dbReference>
<dbReference type="STRING" id="754476.Q7A_218"/>
<dbReference type="AlphaFoldDB" id="I1XFA8"/>
<gene>
    <name evidence="1" type="ordered locus">Q7A_218</name>
</gene>
<reference evidence="1 2" key="1">
    <citation type="journal article" date="2012" name="J. Bacteriol.">
        <title>Complete genome sequences of Methylophaga sp. strain JAM1 and Methylophaga sp. strain JAM7.</title>
        <authorList>
            <person name="Villeneuve C."/>
            <person name="Martineau C."/>
            <person name="Mauffrey F."/>
            <person name="Villemur R."/>
        </authorList>
    </citation>
    <scope>NUCLEOTIDE SEQUENCE [LARGE SCALE GENOMIC DNA]</scope>
    <source>
        <strain evidence="1 2">JAM1</strain>
    </source>
</reference>
<protein>
    <submittedName>
        <fullName evidence="1">Uncharacterized protein</fullName>
    </submittedName>
</protein>
<proteinExistence type="predicted"/>
<dbReference type="PATRIC" id="fig|754476.3.peg.216"/>
<dbReference type="EMBL" id="CP003390">
    <property type="protein sequence ID" value="AFI83077.1"/>
    <property type="molecule type" value="Genomic_DNA"/>
</dbReference>
<dbReference type="Proteomes" id="UP000009144">
    <property type="component" value="Chromosome"/>
</dbReference>
<organism evidence="1 2">
    <name type="scientific">Methylophaga nitratireducenticrescens</name>
    <dbReference type="NCBI Taxonomy" id="754476"/>
    <lineage>
        <taxon>Bacteria</taxon>
        <taxon>Pseudomonadati</taxon>
        <taxon>Pseudomonadota</taxon>
        <taxon>Gammaproteobacteria</taxon>
        <taxon>Thiotrichales</taxon>
        <taxon>Piscirickettsiaceae</taxon>
        <taxon>Methylophaga</taxon>
    </lineage>
</organism>
<dbReference type="eggNOG" id="COG3692">
    <property type="taxonomic scope" value="Bacteria"/>
</dbReference>
<dbReference type="KEGG" id="mej:Q7A_218"/>
<dbReference type="Gene3D" id="2.30.30.110">
    <property type="match status" value="1"/>
</dbReference>
<dbReference type="OrthoDB" id="6638674at2"/>
<dbReference type="RefSeq" id="WP_014705453.1">
    <property type="nucleotide sequence ID" value="NC_017857.3"/>
</dbReference>
<dbReference type="HOGENOM" id="CLU_914692_0_0_6"/>
<keyword evidence="2" id="KW-1185">Reference proteome</keyword>
<sequence length="304" mass="35370">MEVIFTDAENNELGRIKHSEFVETLIPSFRQNTHDMFLKHIFASKPTVKNWLIEDLKIEDSSAIIFLSASDPTSSVVNFAESQNKKIEYYLKPFNVIEVDFGFYNDLWNTDGTIRRNDRAHTGLLSGEMHKRRPCIVLSVRGDCVQVLPLSTKEGLEHDPKCIPITSKSFTRLAPRYREKQSFALLEMIQTVSARRVFPPRNENFKFEHIYNIFRLTGEDKANLKKALAEQYNKDIIFKLDDMERQNESLRQEKQTIFKSRNAIMEEKTALQKELDDLKEFILKFGNDLGAGNSLEEILSYYQN</sequence>
<evidence type="ECO:0000313" key="2">
    <source>
        <dbReference type="Proteomes" id="UP000009144"/>
    </source>
</evidence>
<evidence type="ECO:0000313" key="1">
    <source>
        <dbReference type="EMBL" id="AFI83077.1"/>
    </source>
</evidence>
<name>I1XFA8_METNJ</name>
<accession>I1XFA8</accession>
<dbReference type="SUPFAM" id="SSF50118">
    <property type="entry name" value="Cell growth inhibitor/plasmid maintenance toxic component"/>
    <property type="match status" value="1"/>
</dbReference>